<keyword evidence="6" id="KW-1185">Reference proteome</keyword>
<keyword evidence="2 3" id="KW-0378">Hydrolase</keyword>
<dbReference type="EC" id="3.1.1.-" evidence="3"/>
<organism evidence="5 6">
    <name type="scientific">Roridomyces roridus</name>
    <dbReference type="NCBI Taxonomy" id="1738132"/>
    <lineage>
        <taxon>Eukaryota</taxon>
        <taxon>Fungi</taxon>
        <taxon>Dikarya</taxon>
        <taxon>Basidiomycota</taxon>
        <taxon>Agaricomycotina</taxon>
        <taxon>Agaricomycetes</taxon>
        <taxon>Agaricomycetidae</taxon>
        <taxon>Agaricales</taxon>
        <taxon>Marasmiineae</taxon>
        <taxon>Mycenaceae</taxon>
        <taxon>Roridomyces</taxon>
    </lineage>
</organism>
<keyword evidence="3" id="KW-0732">Signal</keyword>
<evidence type="ECO:0000256" key="3">
    <source>
        <dbReference type="RuleBase" id="RU361235"/>
    </source>
</evidence>
<evidence type="ECO:0000259" key="4">
    <source>
        <dbReference type="Pfam" id="PF00135"/>
    </source>
</evidence>
<dbReference type="SUPFAM" id="SSF53474">
    <property type="entry name" value="alpha/beta-Hydrolases"/>
    <property type="match status" value="1"/>
</dbReference>
<dbReference type="Proteomes" id="UP001221142">
    <property type="component" value="Unassembled WGS sequence"/>
</dbReference>
<comment type="caution">
    <text evidence="5">The sequence shown here is derived from an EMBL/GenBank/DDBJ whole genome shotgun (WGS) entry which is preliminary data.</text>
</comment>
<reference evidence="5" key="1">
    <citation type="submission" date="2023-03" db="EMBL/GenBank/DDBJ databases">
        <title>Massive genome expansion in bonnet fungi (Mycena s.s.) driven by repeated elements and novel gene families across ecological guilds.</title>
        <authorList>
            <consortium name="Lawrence Berkeley National Laboratory"/>
            <person name="Harder C.B."/>
            <person name="Miyauchi S."/>
            <person name="Viragh M."/>
            <person name="Kuo A."/>
            <person name="Thoen E."/>
            <person name="Andreopoulos B."/>
            <person name="Lu D."/>
            <person name="Skrede I."/>
            <person name="Drula E."/>
            <person name="Henrissat B."/>
            <person name="Morin E."/>
            <person name="Kohler A."/>
            <person name="Barry K."/>
            <person name="LaButti K."/>
            <person name="Morin E."/>
            <person name="Salamov A."/>
            <person name="Lipzen A."/>
            <person name="Mereny Z."/>
            <person name="Hegedus B."/>
            <person name="Baldrian P."/>
            <person name="Stursova M."/>
            <person name="Weitz H."/>
            <person name="Taylor A."/>
            <person name="Grigoriev I.V."/>
            <person name="Nagy L.G."/>
            <person name="Martin F."/>
            <person name="Kauserud H."/>
        </authorList>
    </citation>
    <scope>NUCLEOTIDE SEQUENCE</scope>
    <source>
        <strain evidence="5">9284</strain>
    </source>
</reference>
<dbReference type="PROSITE" id="PS00122">
    <property type="entry name" value="CARBOXYLESTERASE_B_1"/>
    <property type="match status" value="1"/>
</dbReference>
<dbReference type="Pfam" id="PF00135">
    <property type="entry name" value="COesterase"/>
    <property type="match status" value="1"/>
</dbReference>
<sequence>MAWPWIAVCVHIFHLTAIWPSQLVLPSVEHSCGFLQLRVSSAAPGRVPDDPADSSRHSGTSREMLPILLGILLCSLAASAAPLSSVTLDYGTFTGTTNTTNGLIYFQGIRYADPPVGALRWQAPASPPSGHLGNVNATEPGFACIADTQTNSGATTDEDCLFGNVFVPIATTPNSKLPVLVYFYGGGFESGRSQDFPPENIVLGSAKPLIFVTFNYRLGQFGFLSGTPVQQSGQLNAGLLDQRAALEWVQSYISKFGGDPSRVTLWGQSAGAGSVMFHLIAEGGENKHLFHQAMGDSPPLIYLAEYNAQHTEDLFAQFAGFAGCGNAGDGQAIMACLRAASTATIATAGKNTLGNRTSTNYPIQPVLDESFLRQRPIEAFKADNFVRVPMLFGSNTDEGANWSAKLPNPSANTSSPSATETTVYNFIAGQYAGFSQTSFNEALTLYPLAVYDESFSLQGQQMFGEMRFICTALMITDAARKAGLKVYQYHYDNPILGSDHAAELSAFFDGPTSNPLFIAMQQYWTSFVTSGAPVASSSASWTQRGLNGSPRLLLHPGEVKMEAVPASLTAHCAFWHSLATEIST</sequence>
<comment type="similarity">
    <text evidence="1 3">Belongs to the type-B carboxylesterase/lipase family.</text>
</comment>
<protein>
    <recommendedName>
        <fullName evidence="3">Carboxylic ester hydrolase</fullName>
        <ecNumber evidence="3">3.1.1.-</ecNumber>
    </recommendedName>
</protein>
<feature type="domain" description="Carboxylesterase type B" evidence="4">
    <location>
        <begin position="85"/>
        <end position="555"/>
    </location>
</feature>
<evidence type="ECO:0000313" key="5">
    <source>
        <dbReference type="EMBL" id="KAJ7649654.1"/>
    </source>
</evidence>
<proteinExistence type="inferred from homology"/>
<accession>A0AAD7CHW6</accession>
<dbReference type="PANTHER" id="PTHR11559">
    <property type="entry name" value="CARBOXYLESTERASE"/>
    <property type="match status" value="1"/>
</dbReference>
<dbReference type="InterPro" id="IPR029058">
    <property type="entry name" value="AB_hydrolase_fold"/>
</dbReference>
<feature type="chain" id="PRO_5041767575" description="Carboxylic ester hydrolase" evidence="3">
    <location>
        <begin position="19"/>
        <end position="584"/>
    </location>
</feature>
<evidence type="ECO:0000256" key="1">
    <source>
        <dbReference type="ARBA" id="ARBA00005964"/>
    </source>
</evidence>
<feature type="signal peptide" evidence="3">
    <location>
        <begin position="1"/>
        <end position="18"/>
    </location>
</feature>
<name>A0AAD7CHW6_9AGAR</name>
<evidence type="ECO:0000313" key="6">
    <source>
        <dbReference type="Proteomes" id="UP001221142"/>
    </source>
</evidence>
<evidence type="ECO:0000256" key="2">
    <source>
        <dbReference type="ARBA" id="ARBA00022801"/>
    </source>
</evidence>
<dbReference type="Gene3D" id="3.40.50.1820">
    <property type="entry name" value="alpha/beta hydrolase"/>
    <property type="match status" value="1"/>
</dbReference>
<gene>
    <name evidence="5" type="ORF">FB45DRAFT_885531</name>
</gene>
<dbReference type="InterPro" id="IPR002018">
    <property type="entry name" value="CarbesteraseB"/>
</dbReference>
<dbReference type="AlphaFoldDB" id="A0AAD7CHW6"/>
<dbReference type="EMBL" id="JARKIF010000001">
    <property type="protein sequence ID" value="KAJ7649654.1"/>
    <property type="molecule type" value="Genomic_DNA"/>
</dbReference>
<dbReference type="InterPro" id="IPR050309">
    <property type="entry name" value="Type-B_Carboxylest/Lipase"/>
</dbReference>
<dbReference type="InterPro" id="IPR019826">
    <property type="entry name" value="Carboxylesterase_B_AS"/>
</dbReference>
<dbReference type="GO" id="GO:0016787">
    <property type="term" value="F:hydrolase activity"/>
    <property type="evidence" value="ECO:0007669"/>
    <property type="project" value="UniProtKB-KW"/>
</dbReference>